<evidence type="ECO:0000313" key="3">
    <source>
        <dbReference type="Proteomes" id="UP001550044"/>
    </source>
</evidence>
<reference evidence="2 3" key="1">
    <citation type="submission" date="2024-06" db="EMBL/GenBank/DDBJ databases">
        <title>The Natural Products Discovery Center: Release of the First 8490 Sequenced Strains for Exploring Actinobacteria Biosynthetic Diversity.</title>
        <authorList>
            <person name="Kalkreuter E."/>
            <person name="Kautsar S.A."/>
            <person name="Yang D."/>
            <person name="Bader C.D."/>
            <person name="Teijaro C.N."/>
            <person name="Fluegel L."/>
            <person name="Davis C.M."/>
            <person name="Simpson J.R."/>
            <person name="Lauterbach L."/>
            <person name="Steele A.D."/>
            <person name="Gui C."/>
            <person name="Meng S."/>
            <person name="Li G."/>
            <person name="Viehrig K."/>
            <person name="Ye F."/>
            <person name="Su P."/>
            <person name="Kiefer A.F."/>
            <person name="Nichols A."/>
            <person name="Cepeda A.J."/>
            <person name="Yan W."/>
            <person name="Fan B."/>
            <person name="Jiang Y."/>
            <person name="Adhikari A."/>
            <person name="Zheng C.-J."/>
            <person name="Schuster L."/>
            <person name="Cowan T.M."/>
            <person name="Smanski M.J."/>
            <person name="Chevrette M.G."/>
            <person name="De Carvalho L.P.S."/>
            <person name="Shen B."/>
        </authorList>
    </citation>
    <scope>NUCLEOTIDE SEQUENCE [LARGE SCALE GENOMIC DNA]</scope>
    <source>
        <strain evidence="2 3">NPDC005137</strain>
    </source>
</reference>
<accession>A0ABV2UI10</accession>
<evidence type="ECO:0000259" key="1">
    <source>
        <dbReference type="Pfam" id="PF18476"/>
    </source>
</evidence>
<keyword evidence="3" id="KW-1185">Reference proteome</keyword>
<gene>
    <name evidence="2" type="ORF">ABZV61_32950</name>
</gene>
<sequence length="428" mass="47314">MGDTTADRSGRGLFDDFGAYRTPTTADFTTVLTDGLVAPDANVLLNLYRYTEQARTDLLGALGVLGDRLWVPHQVVDEFWRNRESVISDARSTSKSAAQEMSGHAGTTVQTLRTWANRVALSDEDLADLRTRLTGVFDEVQKKITEVGEGEWQSITHDTSVDPVIAGLEHALVGRVGTPFSPEERTELTEVGKERVRKRIPPGYMDAKKDGDGAVGDFFVWEQLLRAASERGSDVLFVTADAKEDWWRKEHGYHRGPRPELTAELRRRGGGRLFLLSPKQFLEVAAPILQLSLQAGSVEDIERVERIEAEPSHGGWTAAAIVALFNGLSYEGYGNRVDVIRYAAEMDGRIEALSVYELCDYDDDRSLRGFTRPIKRISGNLVEQGAIPDSAVPVLTAEYENGPGRASGFKVHPLLVPLINSLKDDDEQ</sequence>
<name>A0ABV2UI10_9ACTN</name>
<dbReference type="Pfam" id="PF18476">
    <property type="entry name" value="PIN_8"/>
    <property type="match status" value="1"/>
</dbReference>
<organism evidence="2 3">
    <name type="scientific">Streptomyces sp. 900116325</name>
    <dbReference type="NCBI Taxonomy" id="3154295"/>
    <lineage>
        <taxon>Bacteria</taxon>
        <taxon>Bacillati</taxon>
        <taxon>Actinomycetota</taxon>
        <taxon>Actinomycetes</taxon>
        <taxon>Kitasatosporales</taxon>
        <taxon>Streptomycetaceae</taxon>
        <taxon>Streptomyces</taxon>
    </lineage>
</organism>
<evidence type="ECO:0000313" key="2">
    <source>
        <dbReference type="EMBL" id="MET8437480.1"/>
    </source>
</evidence>
<feature type="domain" description="PIN like" evidence="1">
    <location>
        <begin position="36"/>
        <end position="261"/>
    </location>
</feature>
<comment type="caution">
    <text evidence="2">The sequence shown here is derived from an EMBL/GenBank/DDBJ whole genome shotgun (WGS) entry which is preliminary data.</text>
</comment>
<dbReference type="RefSeq" id="WP_356712159.1">
    <property type="nucleotide sequence ID" value="NZ_JBEXIP010000038.1"/>
</dbReference>
<protein>
    <submittedName>
        <fullName evidence="2">PIN domain-containing protein</fullName>
    </submittedName>
</protein>
<dbReference type="Proteomes" id="UP001550044">
    <property type="component" value="Unassembled WGS sequence"/>
</dbReference>
<dbReference type="InterPro" id="IPR041578">
    <property type="entry name" value="PIN_8"/>
</dbReference>
<proteinExistence type="predicted"/>
<dbReference type="EMBL" id="JBEXIP010000038">
    <property type="protein sequence ID" value="MET8437480.1"/>
    <property type="molecule type" value="Genomic_DNA"/>
</dbReference>